<sequence length="112" mass="11836">MAKLAFWITAGPELEAKALSGIVLASRLKKNRGQDVEVYFFGPGVELVGKPSPKVAEALAMLRDAEVHGGYCPFNAEQFGVEEAVSGAGLHGEAAGEALIRLVEDGYQVVGY</sequence>
<gene>
    <name evidence="1" type="ORF">ATW55_04375</name>
</gene>
<comment type="caution">
    <text evidence="1">The sequence shown here is derived from an EMBL/GenBank/DDBJ whole genome shotgun (WGS) entry which is preliminary data.</text>
</comment>
<organism evidence="1 2">
    <name type="scientific">Ferroacidibacillus organovorans</name>
    <dbReference type="NCBI Taxonomy" id="1765683"/>
    <lineage>
        <taxon>Bacteria</taxon>
        <taxon>Bacillati</taxon>
        <taxon>Bacillota</taxon>
        <taxon>Bacilli</taxon>
        <taxon>Bacillales</taxon>
        <taxon>Alicyclobacillaceae</taxon>
        <taxon>Ferroacidibacillus</taxon>
    </lineage>
</organism>
<dbReference type="EMBL" id="LPVJ01000053">
    <property type="protein sequence ID" value="KUO95324.1"/>
    <property type="molecule type" value="Genomic_DNA"/>
</dbReference>
<proteinExistence type="predicted"/>
<keyword evidence="2" id="KW-1185">Reference proteome</keyword>
<protein>
    <submittedName>
        <fullName evidence="1">Uncharacterized protein</fullName>
    </submittedName>
</protein>
<dbReference type="OrthoDB" id="2082977at2"/>
<evidence type="ECO:0000313" key="2">
    <source>
        <dbReference type="Proteomes" id="UP000053557"/>
    </source>
</evidence>
<dbReference type="Proteomes" id="UP000053557">
    <property type="component" value="Unassembled WGS sequence"/>
</dbReference>
<dbReference type="InterPro" id="IPR027396">
    <property type="entry name" value="DsrEFH-like"/>
</dbReference>
<evidence type="ECO:0000313" key="1">
    <source>
        <dbReference type="EMBL" id="KUO95324.1"/>
    </source>
</evidence>
<name>A0A101XPQ2_9BACL</name>
<accession>A0A101XPQ2</accession>
<dbReference type="InterPro" id="IPR003787">
    <property type="entry name" value="Sulphur_relay_DsrE/F-like"/>
</dbReference>
<dbReference type="SUPFAM" id="SSF75169">
    <property type="entry name" value="DsrEFH-like"/>
    <property type="match status" value="1"/>
</dbReference>
<reference evidence="1 2" key="1">
    <citation type="submission" date="2015-12" db="EMBL/GenBank/DDBJ databases">
        <title>Draft genome sequence of Acidibacillus ferrooxidans ITV001, isolated from a chalcopyrite acid mine drainage site in Brazil.</title>
        <authorList>
            <person name="Dall'Agnol H."/>
            <person name="Nancucheo I."/>
            <person name="Johnson B."/>
            <person name="Oliveira R."/>
            <person name="Leite L."/>
            <person name="Pylro V."/>
            <person name="Nunes G.L."/>
            <person name="Tzotzos G."/>
            <person name="Fernandes G.R."/>
            <person name="Dutra J."/>
            <person name="Orellana S.C."/>
            <person name="Oliveira G."/>
        </authorList>
    </citation>
    <scope>NUCLEOTIDE SEQUENCE [LARGE SCALE GENOMIC DNA]</scope>
    <source>
        <strain evidence="2">ITV01</strain>
    </source>
</reference>
<dbReference type="Pfam" id="PF02635">
    <property type="entry name" value="DsrE"/>
    <property type="match status" value="1"/>
</dbReference>
<dbReference type="AlphaFoldDB" id="A0A101XPQ2"/>
<dbReference type="RefSeq" id="WP_067717702.1">
    <property type="nucleotide sequence ID" value="NZ_LPVJ01000053.1"/>
</dbReference>
<dbReference type="Gene3D" id="3.40.1260.10">
    <property type="entry name" value="DsrEFH-like"/>
    <property type="match status" value="1"/>
</dbReference>